<proteinExistence type="predicted"/>
<keyword evidence="2" id="KW-1185">Reference proteome</keyword>
<gene>
    <name evidence="1" type="ORF">PN492_09580</name>
</gene>
<dbReference type="EMBL" id="JAQMTU010000054">
    <property type="protein sequence ID" value="MDB9486793.1"/>
    <property type="molecule type" value="Genomic_DNA"/>
</dbReference>
<comment type="caution">
    <text evidence="1">The sequence shown here is derived from an EMBL/GenBank/DDBJ whole genome shotgun (WGS) entry which is preliminary data.</text>
</comment>
<organism evidence="1 2">
    <name type="scientific">Dolichospermum circinale CS-537/01</name>
    <dbReference type="NCBI Taxonomy" id="3021739"/>
    <lineage>
        <taxon>Bacteria</taxon>
        <taxon>Bacillati</taxon>
        <taxon>Cyanobacteriota</taxon>
        <taxon>Cyanophyceae</taxon>
        <taxon>Nostocales</taxon>
        <taxon>Aphanizomenonaceae</taxon>
        <taxon>Dolichospermum</taxon>
        <taxon>Dolichospermum circinale</taxon>
    </lineage>
</organism>
<dbReference type="RefSeq" id="WP_028082235.1">
    <property type="nucleotide sequence ID" value="NZ_JAQMTU010000054.1"/>
</dbReference>
<dbReference type="GeneID" id="78011942"/>
<protein>
    <submittedName>
        <fullName evidence="1">Uncharacterized protein</fullName>
    </submittedName>
</protein>
<sequence>MSLQKLKEQAFQIPESDRLEPVRAIIESLQNQPSQKSERTSIIKQMKGLLKSNQAAPTDEQIKAMLEEHRVEKYLY</sequence>
<reference evidence="1 2" key="1">
    <citation type="submission" date="2023-01" db="EMBL/GenBank/DDBJ databases">
        <title>Genomes from the Australian National Cyanobacteria Reference Collection.</title>
        <authorList>
            <person name="Willis A."/>
            <person name="Lee E.M.F."/>
        </authorList>
    </citation>
    <scope>NUCLEOTIDE SEQUENCE [LARGE SCALE GENOMIC DNA]</scope>
    <source>
        <strain evidence="1 2">CS-537/01</strain>
    </source>
</reference>
<accession>A0ABT5A5Q7</accession>
<evidence type="ECO:0000313" key="2">
    <source>
        <dbReference type="Proteomes" id="UP001212123"/>
    </source>
</evidence>
<name>A0ABT5A5Q7_9CYAN</name>
<evidence type="ECO:0000313" key="1">
    <source>
        <dbReference type="EMBL" id="MDB9486793.1"/>
    </source>
</evidence>
<dbReference type="Proteomes" id="UP001212123">
    <property type="component" value="Unassembled WGS sequence"/>
</dbReference>